<dbReference type="Pfam" id="PF03033">
    <property type="entry name" value="Glyco_transf_28"/>
    <property type="match status" value="1"/>
</dbReference>
<evidence type="ECO:0000256" key="6">
    <source>
        <dbReference type="ARBA" id="ARBA00022984"/>
    </source>
</evidence>
<dbReference type="InterPro" id="IPR007235">
    <property type="entry name" value="Glyco_trans_28_C"/>
</dbReference>
<evidence type="ECO:0000259" key="11">
    <source>
        <dbReference type="Pfam" id="PF03033"/>
    </source>
</evidence>
<dbReference type="NCBIfam" id="TIGR01133">
    <property type="entry name" value="murG"/>
    <property type="match status" value="1"/>
</dbReference>
<dbReference type="EC" id="2.4.1.227" evidence="10"/>
<dbReference type="OrthoDB" id="9808936at2"/>
<dbReference type="GO" id="GO:0005975">
    <property type="term" value="P:carbohydrate metabolic process"/>
    <property type="evidence" value="ECO:0007669"/>
    <property type="project" value="InterPro"/>
</dbReference>
<dbReference type="GO" id="GO:0051991">
    <property type="term" value="F:UDP-N-acetyl-D-glucosamine:N-acetylmuramoyl-L-alanyl-D-glutamyl-meso-2,6-diaminopimelyl-D-alanyl-D-alanine-diphosphoundecaprenol 4-beta-N-acetylglucosaminlytransferase activity"/>
    <property type="evidence" value="ECO:0007669"/>
    <property type="project" value="RHEA"/>
</dbReference>
<keyword evidence="9 10" id="KW-0961">Cell wall biogenesis/degradation</keyword>
<dbReference type="GO" id="GO:0071555">
    <property type="term" value="P:cell wall organization"/>
    <property type="evidence" value="ECO:0007669"/>
    <property type="project" value="UniProtKB-KW"/>
</dbReference>
<comment type="catalytic activity">
    <reaction evidence="10">
        <text>di-trans,octa-cis-undecaprenyl diphospho-N-acetyl-alpha-D-muramoyl-L-alanyl-D-glutamyl-meso-2,6-diaminopimeloyl-D-alanyl-D-alanine + UDP-N-acetyl-alpha-D-glucosamine = di-trans,octa-cis-undecaprenyl diphospho-[N-acetyl-alpha-D-glucosaminyl-(1-&gt;4)]-N-acetyl-alpha-D-muramoyl-L-alanyl-D-glutamyl-meso-2,6-diaminopimeloyl-D-alanyl-D-alanine + UDP + H(+)</text>
        <dbReference type="Rhea" id="RHEA:31227"/>
        <dbReference type="ChEBI" id="CHEBI:15378"/>
        <dbReference type="ChEBI" id="CHEBI:57705"/>
        <dbReference type="ChEBI" id="CHEBI:58223"/>
        <dbReference type="ChEBI" id="CHEBI:61387"/>
        <dbReference type="ChEBI" id="CHEBI:61388"/>
        <dbReference type="EC" id="2.4.1.227"/>
    </reaction>
</comment>
<keyword evidence="5 10" id="KW-0133">Cell shape</keyword>
<dbReference type="Proteomes" id="UP000245728">
    <property type="component" value="Chromosome"/>
</dbReference>
<keyword evidence="7 10" id="KW-0472">Membrane</keyword>
<accession>A0A2S2E5V9</accession>
<gene>
    <name evidence="10 13" type="primary">murG</name>
    <name evidence="13" type="ORF">HMF8227_02470</name>
</gene>
<dbReference type="InterPro" id="IPR006009">
    <property type="entry name" value="GlcNAc_MurG"/>
</dbReference>
<dbReference type="Gene3D" id="3.40.50.2000">
    <property type="entry name" value="Glycogen Phosphorylase B"/>
    <property type="match status" value="2"/>
</dbReference>
<dbReference type="UniPathway" id="UPA00219"/>
<name>A0A2S2E5V9_9ALTE</name>
<feature type="binding site" evidence="10">
    <location>
        <position position="124"/>
    </location>
    <ligand>
        <name>UDP-N-acetyl-alpha-D-glucosamine</name>
        <dbReference type="ChEBI" id="CHEBI:57705"/>
    </ligand>
</feature>
<keyword evidence="3 10" id="KW-0328">Glycosyltransferase</keyword>
<feature type="binding site" evidence="10">
    <location>
        <position position="239"/>
    </location>
    <ligand>
        <name>UDP-N-acetyl-alpha-D-glucosamine</name>
        <dbReference type="ChEBI" id="CHEBI:57705"/>
    </ligand>
</feature>
<dbReference type="PANTHER" id="PTHR21015">
    <property type="entry name" value="UDP-N-ACETYLGLUCOSAMINE--N-ACETYLMURAMYL-(PENTAPEPTIDE) PYROPHOSPHORYL-UNDECAPRENOL N-ACETYLGLUCOSAMINE TRANSFERASE 1"/>
    <property type="match status" value="1"/>
</dbReference>
<dbReference type="GO" id="GO:0051301">
    <property type="term" value="P:cell division"/>
    <property type="evidence" value="ECO:0007669"/>
    <property type="project" value="UniProtKB-KW"/>
</dbReference>
<feature type="binding site" evidence="10">
    <location>
        <position position="186"/>
    </location>
    <ligand>
        <name>UDP-N-acetyl-alpha-D-glucosamine</name>
        <dbReference type="ChEBI" id="CHEBI:57705"/>
    </ligand>
</feature>
<dbReference type="GO" id="GO:0009252">
    <property type="term" value="P:peptidoglycan biosynthetic process"/>
    <property type="evidence" value="ECO:0007669"/>
    <property type="project" value="UniProtKB-UniRule"/>
</dbReference>
<evidence type="ECO:0000256" key="2">
    <source>
        <dbReference type="ARBA" id="ARBA00022618"/>
    </source>
</evidence>
<protein>
    <recommendedName>
        <fullName evidence="10">UDP-N-acetylglucosamine--N-acetylmuramyl-(pentapeptide) pyrophosphoryl-undecaprenol N-acetylglucosamine transferase</fullName>
        <ecNumber evidence="10">2.4.1.227</ecNumber>
    </recommendedName>
    <alternativeName>
        <fullName evidence="10">Undecaprenyl-PP-MurNAc-pentapeptide-UDPGlcNAc GlcNAc transferase</fullName>
    </alternativeName>
</protein>
<evidence type="ECO:0000256" key="10">
    <source>
        <dbReference type="HAMAP-Rule" id="MF_00033"/>
    </source>
</evidence>
<dbReference type="AlphaFoldDB" id="A0A2S2E5V9"/>
<comment type="pathway">
    <text evidence="10">Cell wall biogenesis; peptidoglycan biosynthesis.</text>
</comment>
<feature type="binding site" evidence="10">
    <location>
        <position position="162"/>
    </location>
    <ligand>
        <name>UDP-N-acetyl-alpha-D-glucosamine</name>
        <dbReference type="ChEBI" id="CHEBI:57705"/>
    </ligand>
</feature>
<comment type="subcellular location">
    <subcellularLocation>
        <location evidence="10">Cell membrane</location>
        <topology evidence="10">Peripheral membrane protein</topology>
        <orientation evidence="10">Cytoplasmic side</orientation>
    </subcellularLocation>
</comment>
<feature type="domain" description="Glycosyl transferase family 28 C-terminal" evidence="12">
    <location>
        <begin position="180"/>
        <end position="342"/>
    </location>
</feature>
<dbReference type="Pfam" id="PF04101">
    <property type="entry name" value="Glyco_tran_28_C"/>
    <property type="match status" value="1"/>
</dbReference>
<evidence type="ECO:0000256" key="7">
    <source>
        <dbReference type="ARBA" id="ARBA00023136"/>
    </source>
</evidence>
<dbReference type="GO" id="GO:0008360">
    <property type="term" value="P:regulation of cell shape"/>
    <property type="evidence" value="ECO:0007669"/>
    <property type="project" value="UniProtKB-KW"/>
</dbReference>
<keyword evidence="14" id="KW-1185">Reference proteome</keyword>
<organism evidence="13 14">
    <name type="scientific">Saliniradius amylolyticus</name>
    <dbReference type="NCBI Taxonomy" id="2183582"/>
    <lineage>
        <taxon>Bacteria</taxon>
        <taxon>Pseudomonadati</taxon>
        <taxon>Pseudomonadota</taxon>
        <taxon>Gammaproteobacteria</taxon>
        <taxon>Alteromonadales</taxon>
        <taxon>Alteromonadaceae</taxon>
        <taxon>Saliniradius</taxon>
    </lineage>
</organism>
<sequence length="355" mass="38088">MSKRLLIMAGGTGGHVFPGLAVADYLAAEGWEIQWLGTAEKMEAQVVPDAGYRIHFLAISGIRKNGLLRLLAAPFKILAAIFQARKVIKTFRPHLVLGMGGFASGPGGIAAWLTSVPLIIHEQNALPGFTNKVLHRLAAKTLTGFDHTFDEGKATWVGNPVRQGFIEAQKAEAIHQPVRVLVVGGSLGAQALNRNLPAILAQSPALEVHHQCGKGNRAEVEAQYQTAGTQHSVTVSEFIQDMPQAYEWADLVICRAGALTVSEIACVGVAAVFVPLPHAVDDHQTKNAQALVQAGAARLVPQPQLQTEQGKHIIMQLIGEPALLGEMAEHARALARPDATEQVAHYCKQQVEKTL</sequence>
<keyword evidence="4 10" id="KW-0808">Transferase</keyword>
<evidence type="ECO:0000256" key="9">
    <source>
        <dbReference type="ARBA" id="ARBA00023316"/>
    </source>
</evidence>
<dbReference type="RefSeq" id="WP_109340451.1">
    <property type="nucleotide sequence ID" value="NZ_CP029347.1"/>
</dbReference>
<dbReference type="GO" id="GO:0005886">
    <property type="term" value="C:plasma membrane"/>
    <property type="evidence" value="ECO:0007669"/>
    <property type="project" value="UniProtKB-SubCell"/>
</dbReference>
<comment type="similarity">
    <text evidence="10">Belongs to the glycosyltransferase 28 family. MurG subfamily.</text>
</comment>
<evidence type="ECO:0000313" key="14">
    <source>
        <dbReference type="Proteomes" id="UP000245728"/>
    </source>
</evidence>
<proteinExistence type="inferred from homology"/>
<evidence type="ECO:0000259" key="12">
    <source>
        <dbReference type="Pfam" id="PF04101"/>
    </source>
</evidence>
<dbReference type="PANTHER" id="PTHR21015:SF22">
    <property type="entry name" value="GLYCOSYLTRANSFERASE"/>
    <property type="match status" value="1"/>
</dbReference>
<dbReference type="SUPFAM" id="SSF53756">
    <property type="entry name" value="UDP-Glycosyltransferase/glycogen phosphorylase"/>
    <property type="match status" value="1"/>
</dbReference>
<evidence type="ECO:0000256" key="1">
    <source>
        <dbReference type="ARBA" id="ARBA00022475"/>
    </source>
</evidence>
<keyword evidence="6 10" id="KW-0573">Peptidoglycan synthesis</keyword>
<dbReference type="InterPro" id="IPR004276">
    <property type="entry name" value="GlycoTrans_28_N"/>
</dbReference>
<dbReference type="CDD" id="cd03785">
    <property type="entry name" value="GT28_MurG"/>
    <property type="match status" value="1"/>
</dbReference>
<feature type="binding site" evidence="10">
    <location>
        <begin position="12"/>
        <end position="14"/>
    </location>
    <ligand>
        <name>UDP-N-acetyl-alpha-D-glucosamine</name>
        <dbReference type="ChEBI" id="CHEBI:57705"/>
    </ligand>
</feature>
<evidence type="ECO:0000256" key="3">
    <source>
        <dbReference type="ARBA" id="ARBA00022676"/>
    </source>
</evidence>
<evidence type="ECO:0000256" key="4">
    <source>
        <dbReference type="ARBA" id="ARBA00022679"/>
    </source>
</evidence>
<keyword evidence="1 10" id="KW-1003">Cell membrane</keyword>
<keyword evidence="8 10" id="KW-0131">Cell cycle</keyword>
<feature type="binding site" evidence="10">
    <location>
        <position position="284"/>
    </location>
    <ligand>
        <name>UDP-N-acetyl-alpha-D-glucosamine</name>
        <dbReference type="ChEBI" id="CHEBI:57705"/>
    </ligand>
</feature>
<feature type="binding site" evidence="10">
    <location>
        <begin position="258"/>
        <end position="263"/>
    </location>
    <ligand>
        <name>UDP-N-acetyl-alpha-D-glucosamine</name>
        <dbReference type="ChEBI" id="CHEBI:57705"/>
    </ligand>
</feature>
<dbReference type="HAMAP" id="MF_00033">
    <property type="entry name" value="MurG"/>
    <property type="match status" value="1"/>
</dbReference>
<feature type="domain" description="Glycosyltransferase family 28 N-terminal" evidence="11">
    <location>
        <begin position="6"/>
        <end position="142"/>
    </location>
</feature>
<evidence type="ECO:0000256" key="8">
    <source>
        <dbReference type="ARBA" id="ARBA00023306"/>
    </source>
</evidence>
<evidence type="ECO:0000313" key="13">
    <source>
        <dbReference type="EMBL" id="AWL12922.1"/>
    </source>
</evidence>
<dbReference type="KEGG" id="salh:HMF8227_02470"/>
<dbReference type="EMBL" id="CP029347">
    <property type="protein sequence ID" value="AWL12922.1"/>
    <property type="molecule type" value="Genomic_DNA"/>
</dbReference>
<keyword evidence="2 10" id="KW-0132">Cell division</keyword>
<reference evidence="13 14" key="1">
    <citation type="submission" date="2018-05" db="EMBL/GenBank/DDBJ databases">
        <title>Salinimonas sp. HMF8227 Genome sequencing and assembly.</title>
        <authorList>
            <person name="Kang H."/>
            <person name="Kang J."/>
            <person name="Cha I."/>
            <person name="Kim H."/>
            <person name="Joh K."/>
        </authorList>
    </citation>
    <scope>NUCLEOTIDE SEQUENCE [LARGE SCALE GENOMIC DNA]</scope>
    <source>
        <strain evidence="13 14">HMF8227</strain>
    </source>
</reference>
<evidence type="ECO:0000256" key="5">
    <source>
        <dbReference type="ARBA" id="ARBA00022960"/>
    </source>
</evidence>
<comment type="function">
    <text evidence="10">Cell wall formation. Catalyzes the transfer of a GlcNAc subunit on undecaprenyl-pyrophosphoryl-MurNAc-pentapeptide (lipid intermediate I) to form undecaprenyl-pyrophosphoryl-MurNAc-(pentapeptide)GlcNAc (lipid intermediate II).</text>
</comment>
<dbReference type="GO" id="GO:0050511">
    <property type="term" value="F:undecaprenyldiphospho-muramoylpentapeptide beta-N-acetylglucosaminyltransferase activity"/>
    <property type="evidence" value="ECO:0007669"/>
    <property type="project" value="UniProtKB-UniRule"/>
</dbReference>